<evidence type="ECO:0000313" key="3">
    <source>
        <dbReference type="Proteomes" id="UP000184128"/>
    </source>
</evidence>
<dbReference type="OrthoDB" id="5581965at2"/>
<dbReference type="SUPFAM" id="SSF51366">
    <property type="entry name" value="Ribulose-phoshate binding barrel"/>
    <property type="match status" value="1"/>
</dbReference>
<accession>A0A1M4SX72</accession>
<gene>
    <name evidence="2" type="ORF">SAMN02745249_00279</name>
</gene>
<keyword evidence="3" id="KW-1185">Reference proteome</keyword>
<protein>
    <recommendedName>
        <fullName evidence="1">DUF7916 domain-containing protein</fullName>
    </recommendedName>
</protein>
<dbReference type="STRING" id="1121025.SAMN02745249_00279"/>
<dbReference type="AlphaFoldDB" id="A0A1M4SX72"/>
<dbReference type="Proteomes" id="UP000184128">
    <property type="component" value="Unassembled WGS sequence"/>
</dbReference>
<sequence length="297" mass="32096">MKRLLSCYPSDYKMMTAEDLKNSIIASEGRTILAETVVTSPPLLEGVTNAEVMTAFGADLIVLNEFDVFEKEIIGMETTVNPIQQIKEWVGRPVGINLEPVDQAAFVHDEQVTLSAGRLVSEESLQEANKLGIDFIMLTGNPATGVSMDAIEKACKLTKEHYTGLVFAGKMHGAGLAEDIIDIEQLKNFITQGADGVLIPASGTAPGVTEEVAFTATKAIHHLGGIVISTIGTSQESADKDTIREIGLSNKRAGVDVHHIGDGDYGRMPAPENIMQLGLTVRGRRHTYFKMSQSLNR</sequence>
<evidence type="ECO:0000313" key="2">
    <source>
        <dbReference type="EMBL" id="SHE36770.1"/>
    </source>
</evidence>
<organism evidence="2 3">
    <name type="scientific">Atopostipes suicloacalis DSM 15692</name>
    <dbReference type="NCBI Taxonomy" id="1121025"/>
    <lineage>
        <taxon>Bacteria</taxon>
        <taxon>Bacillati</taxon>
        <taxon>Bacillota</taxon>
        <taxon>Bacilli</taxon>
        <taxon>Lactobacillales</taxon>
        <taxon>Carnobacteriaceae</taxon>
        <taxon>Atopostipes</taxon>
    </lineage>
</organism>
<proteinExistence type="predicted"/>
<name>A0A1M4SX72_9LACT</name>
<dbReference type="EMBL" id="FQUF01000004">
    <property type="protein sequence ID" value="SHE36770.1"/>
    <property type="molecule type" value="Genomic_DNA"/>
</dbReference>
<dbReference type="InterPro" id="IPR011060">
    <property type="entry name" value="RibuloseP-bd_barrel"/>
</dbReference>
<evidence type="ECO:0000259" key="1">
    <source>
        <dbReference type="Pfam" id="PF25509"/>
    </source>
</evidence>
<dbReference type="Pfam" id="PF25509">
    <property type="entry name" value="DUF7916"/>
    <property type="match status" value="1"/>
</dbReference>
<feature type="domain" description="DUF7916" evidence="1">
    <location>
        <begin position="5"/>
        <end position="297"/>
    </location>
</feature>
<dbReference type="InterPro" id="IPR057238">
    <property type="entry name" value="DUF7916"/>
</dbReference>
<dbReference type="RefSeq" id="WP_073295132.1">
    <property type="nucleotide sequence ID" value="NZ_FQUF01000004.1"/>
</dbReference>
<reference evidence="3" key="1">
    <citation type="submission" date="2016-11" db="EMBL/GenBank/DDBJ databases">
        <authorList>
            <person name="Varghese N."/>
            <person name="Submissions S."/>
        </authorList>
    </citation>
    <scope>NUCLEOTIDE SEQUENCE [LARGE SCALE GENOMIC DNA]</scope>
    <source>
        <strain evidence="3">DSM 15692</strain>
    </source>
</reference>